<organism evidence="1">
    <name type="scientific">Rhizophora mucronata</name>
    <name type="common">Asiatic mangrove</name>
    <dbReference type="NCBI Taxonomy" id="61149"/>
    <lineage>
        <taxon>Eukaryota</taxon>
        <taxon>Viridiplantae</taxon>
        <taxon>Streptophyta</taxon>
        <taxon>Embryophyta</taxon>
        <taxon>Tracheophyta</taxon>
        <taxon>Spermatophyta</taxon>
        <taxon>Magnoliopsida</taxon>
        <taxon>eudicotyledons</taxon>
        <taxon>Gunneridae</taxon>
        <taxon>Pentapetalae</taxon>
        <taxon>rosids</taxon>
        <taxon>fabids</taxon>
        <taxon>Malpighiales</taxon>
        <taxon>Rhizophoraceae</taxon>
        <taxon>Rhizophora</taxon>
    </lineage>
</organism>
<dbReference type="AlphaFoldDB" id="A0A2P2P378"/>
<protein>
    <submittedName>
        <fullName evidence="1">Uncharacterized protein</fullName>
    </submittedName>
</protein>
<name>A0A2P2P378_RHIMU</name>
<sequence>MMLLFKFLQDFRLIPCLDPKLCANFGTDYHRIII</sequence>
<reference evidence="1" key="1">
    <citation type="submission" date="2018-02" db="EMBL/GenBank/DDBJ databases">
        <title>Rhizophora mucronata_Transcriptome.</title>
        <authorList>
            <person name="Meera S.P."/>
            <person name="Sreeshan A."/>
            <person name="Augustine A."/>
        </authorList>
    </citation>
    <scope>NUCLEOTIDE SEQUENCE</scope>
    <source>
        <tissue evidence="1">Leaf</tissue>
    </source>
</reference>
<dbReference type="EMBL" id="GGEC01068686">
    <property type="protein sequence ID" value="MBX49170.1"/>
    <property type="molecule type" value="Transcribed_RNA"/>
</dbReference>
<proteinExistence type="predicted"/>
<accession>A0A2P2P378</accession>
<evidence type="ECO:0000313" key="1">
    <source>
        <dbReference type="EMBL" id="MBX49170.1"/>
    </source>
</evidence>